<dbReference type="Gramene" id="KOM25048">
    <property type="protein sequence ID" value="KOM25048"/>
    <property type="gene ID" value="LR48_Vigan46s001000"/>
</dbReference>
<evidence type="ECO:0000313" key="1">
    <source>
        <dbReference type="EMBL" id="KOM25048.1"/>
    </source>
</evidence>
<proteinExistence type="predicted"/>
<evidence type="ECO:0000313" key="2">
    <source>
        <dbReference type="Proteomes" id="UP000053144"/>
    </source>
</evidence>
<organism evidence="1 2">
    <name type="scientific">Phaseolus angularis</name>
    <name type="common">Azuki bean</name>
    <name type="synonym">Vigna angularis</name>
    <dbReference type="NCBI Taxonomy" id="3914"/>
    <lineage>
        <taxon>Eukaryota</taxon>
        <taxon>Viridiplantae</taxon>
        <taxon>Streptophyta</taxon>
        <taxon>Embryophyta</taxon>
        <taxon>Tracheophyta</taxon>
        <taxon>Spermatophyta</taxon>
        <taxon>Magnoliopsida</taxon>
        <taxon>eudicotyledons</taxon>
        <taxon>Gunneridae</taxon>
        <taxon>Pentapetalae</taxon>
        <taxon>rosids</taxon>
        <taxon>fabids</taxon>
        <taxon>Fabales</taxon>
        <taxon>Fabaceae</taxon>
        <taxon>Papilionoideae</taxon>
        <taxon>50 kb inversion clade</taxon>
        <taxon>NPAAA clade</taxon>
        <taxon>indigoferoid/millettioid clade</taxon>
        <taxon>Phaseoleae</taxon>
        <taxon>Vigna</taxon>
    </lineage>
</organism>
<protein>
    <submittedName>
        <fullName evidence="1">Uncharacterized protein</fullName>
    </submittedName>
</protein>
<sequence>MERKVANIPSLAPQFERELNSRDWGHLATYPTPANIAIVKEFYTNAKALGESKRHTLATERNSPLFQSLEADLGLSARIAPPPPGHPFWTLKRQKVPFDARAPHLGRLSASDMVGLRFCSVFVLSKGPRHPRFCIFGRRSATANSFSL</sequence>
<reference evidence="2" key="1">
    <citation type="journal article" date="2015" name="Proc. Natl. Acad. Sci. U.S.A.">
        <title>Genome sequencing of adzuki bean (Vigna angularis) provides insight into high starch and low fat accumulation and domestication.</title>
        <authorList>
            <person name="Yang K."/>
            <person name="Tian Z."/>
            <person name="Chen C."/>
            <person name="Luo L."/>
            <person name="Zhao B."/>
            <person name="Wang Z."/>
            <person name="Yu L."/>
            <person name="Li Y."/>
            <person name="Sun Y."/>
            <person name="Li W."/>
            <person name="Chen Y."/>
            <person name="Li Y."/>
            <person name="Zhang Y."/>
            <person name="Ai D."/>
            <person name="Zhao J."/>
            <person name="Shang C."/>
            <person name="Ma Y."/>
            <person name="Wu B."/>
            <person name="Wang M."/>
            <person name="Gao L."/>
            <person name="Sun D."/>
            <person name="Zhang P."/>
            <person name="Guo F."/>
            <person name="Wang W."/>
            <person name="Li Y."/>
            <person name="Wang J."/>
            <person name="Varshney R.K."/>
            <person name="Wang J."/>
            <person name="Ling H.Q."/>
            <person name="Wan P."/>
        </authorList>
    </citation>
    <scope>NUCLEOTIDE SEQUENCE</scope>
    <source>
        <strain evidence="2">cv. Jingnong 6</strain>
    </source>
</reference>
<dbReference type="AlphaFoldDB" id="A0A0L9T3A1"/>
<name>A0A0L9T3A1_PHAAN</name>
<accession>A0A0L9T3A1</accession>
<dbReference type="EMBL" id="KQ258252">
    <property type="protein sequence ID" value="KOM25048.1"/>
    <property type="molecule type" value="Genomic_DNA"/>
</dbReference>
<gene>
    <name evidence="1" type="ORF">LR48_Vigan46s001000</name>
</gene>
<dbReference type="Proteomes" id="UP000053144">
    <property type="component" value="Unassembled WGS sequence"/>
</dbReference>